<evidence type="ECO:0000313" key="16">
    <source>
        <dbReference type="Proteomes" id="UP000306585"/>
    </source>
</evidence>
<evidence type="ECO:0000256" key="8">
    <source>
        <dbReference type="ARBA" id="ARBA00022833"/>
    </source>
</evidence>
<dbReference type="PANTHER" id="PTHR33202">
    <property type="entry name" value="ZINC UPTAKE REGULATION PROTEIN"/>
    <property type="match status" value="1"/>
</dbReference>
<comment type="cofactor">
    <cofactor evidence="12">
        <name>Zn(2+)</name>
        <dbReference type="ChEBI" id="CHEBI:29105"/>
    </cofactor>
    <text evidence="12">Binds 1 zinc ion per subunit.</text>
</comment>
<evidence type="ECO:0000256" key="3">
    <source>
        <dbReference type="ARBA" id="ARBA00011738"/>
    </source>
</evidence>
<protein>
    <recommendedName>
        <fullName evidence="4 14">Ferric uptake regulation protein</fullName>
    </recommendedName>
</protein>
<dbReference type="InterPro" id="IPR002481">
    <property type="entry name" value="FUR"/>
</dbReference>
<dbReference type="RefSeq" id="WP_138237956.1">
    <property type="nucleotide sequence ID" value="NZ_VBRY01000001.1"/>
</dbReference>
<keyword evidence="9 14" id="KW-0805">Transcription regulation</keyword>
<evidence type="ECO:0000256" key="6">
    <source>
        <dbReference type="ARBA" id="ARBA00022491"/>
    </source>
</evidence>
<keyword evidence="6 14" id="KW-0678">Repressor</keyword>
<comment type="caution">
    <text evidence="15">The sequence shown here is derived from an EMBL/GenBank/DDBJ whole genome shotgun (WGS) entry which is preliminary data.</text>
</comment>
<dbReference type="SUPFAM" id="SSF46785">
    <property type="entry name" value="Winged helix' DNA-binding domain"/>
    <property type="match status" value="1"/>
</dbReference>
<keyword evidence="13 14" id="KW-0408">Iron</keyword>
<feature type="binding site" evidence="13">
    <location>
        <position position="95"/>
    </location>
    <ligand>
        <name>Fe cation</name>
        <dbReference type="ChEBI" id="CHEBI:24875"/>
    </ligand>
</feature>
<feature type="binding site" evidence="12">
    <location>
        <position position="120"/>
    </location>
    <ligand>
        <name>Zn(2+)</name>
        <dbReference type="ChEBI" id="CHEBI:29105"/>
    </ligand>
</feature>
<feature type="binding site" evidence="12">
    <location>
        <position position="80"/>
    </location>
    <ligand>
        <name>Zn(2+)</name>
        <dbReference type="ChEBI" id="CHEBI:29105"/>
    </ligand>
</feature>
<comment type="cofactor">
    <cofactor evidence="13">
        <name>Mn(2+)</name>
        <dbReference type="ChEBI" id="CHEBI:29035"/>
    </cofactor>
    <cofactor evidence="13">
        <name>Fe(2+)</name>
        <dbReference type="ChEBI" id="CHEBI:29033"/>
    </cofactor>
    <text evidence="13">Binds 1 Mn(2+) or Fe(2+) ion per subunit.</text>
</comment>
<keyword evidence="11 14" id="KW-0804">Transcription</keyword>
<dbReference type="GO" id="GO:0008270">
    <property type="term" value="F:zinc ion binding"/>
    <property type="evidence" value="ECO:0007669"/>
    <property type="project" value="TreeGrafter"/>
</dbReference>
<dbReference type="GO" id="GO:0045892">
    <property type="term" value="P:negative regulation of DNA-templated transcription"/>
    <property type="evidence" value="ECO:0007669"/>
    <property type="project" value="TreeGrafter"/>
</dbReference>
<gene>
    <name evidence="14" type="primary">fur</name>
    <name evidence="15" type="ORF">FEF65_01235</name>
</gene>
<name>A0A5R9GSG7_9PROT</name>
<keyword evidence="16" id="KW-1185">Reference proteome</keyword>
<evidence type="ECO:0000256" key="10">
    <source>
        <dbReference type="ARBA" id="ARBA00023125"/>
    </source>
</evidence>
<feature type="binding site" evidence="13">
    <location>
        <position position="74"/>
    </location>
    <ligand>
        <name>Fe cation</name>
        <dbReference type="ChEBI" id="CHEBI:24875"/>
    </ligand>
</feature>
<accession>A0A5R9GSG7</accession>
<feature type="binding site" evidence="12">
    <location>
        <position position="123"/>
    </location>
    <ligand>
        <name>Zn(2+)</name>
        <dbReference type="ChEBI" id="CHEBI:29105"/>
    </ligand>
</feature>
<dbReference type="InterPro" id="IPR036388">
    <property type="entry name" value="WH-like_DNA-bd_sf"/>
</dbReference>
<dbReference type="InterPro" id="IPR043135">
    <property type="entry name" value="Fur_C"/>
</dbReference>
<keyword evidence="7 12" id="KW-0479">Metal-binding</keyword>
<evidence type="ECO:0000256" key="11">
    <source>
        <dbReference type="ARBA" id="ARBA00023163"/>
    </source>
</evidence>
<keyword evidence="5 14" id="KW-0963">Cytoplasm</keyword>
<dbReference type="Pfam" id="PF01475">
    <property type="entry name" value="FUR"/>
    <property type="match status" value="1"/>
</dbReference>
<comment type="similarity">
    <text evidence="2 14">Belongs to the Fur family.</text>
</comment>
<evidence type="ECO:0000256" key="5">
    <source>
        <dbReference type="ARBA" id="ARBA00022490"/>
    </source>
</evidence>
<evidence type="ECO:0000256" key="9">
    <source>
        <dbReference type="ARBA" id="ARBA00023015"/>
    </source>
</evidence>
<evidence type="ECO:0000256" key="1">
    <source>
        <dbReference type="ARBA" id="ARBA00004496"/>
    </source>
</evidence>
<dbReference type="GO" id="GO:0000976">
    <property type="term" value="F:transcription cis-regulatory region binding"/>
    <property type="evidence" value="ECO:0007669"/>
    <property type="project" value="TreeGrafter"/>
</dbReference>
<feature type="binding site" evidence="13">
    <location>
        <position position="76"/>
    </location>
    <ligand>
        <name>Fe cation</name>
        <dbReference type="ChEBI" id="CHEBI:24875"/>
    </ligand>
</feature>
<dbReference type="AlphaFoldDB" id="A0A5R9GSG7"/>
<evidence type="ECO:0000313" key="15">
    <source>
        <dbReference type="EMBL" id="TLS69141.1"/>
    </source>
</evidence>
<proteinExistence type="inferred from homology"/>
<dbReference type="GO" id="GO:0003700">
    <property type="term" value="F:DNA-binding transcription factor activity"/>
    <property type="evidence" value="ECO:0007669"/>
    <property type="project" value="UniProtKB-UniRule"/>
</dbReference>
<dbReference type="Proteomes" id="UP000306585">
    <property type="component" value="Unassembled WGS sequence"/>
</dbReference>
<evidence type="ECO:0000256" key="2">
    <source>
        <dbReference type="ARBA" id="ARBA00007957"/>
    </source>
</evidence>
<reference evidence="15 16" key="1">
    <citation type="journal article" date="2019" name="Appl. Environ. Microbiol.">
        <title>Environmental Evidence and Genomic Insight of Iron-oxidizing Bacteria Preference Towards More Corrosion Resistant Stainless Steel at Higher Salinities.</title>
        <authorList>
            <person name="Garrison C.E."/>
            <person name="Price K.A."/>
            <person name="Field E.K."/>
        </authorList>
    </citation>
    <scope>NUCLEOTIDE SEQUENCE [LARGE SCALE GENOMIC DNA]</scope>
    <source>
        <strain evidence="15 16">P3</strain>
    </source>
</reference>
<dbReference type="Gene3D" id="3.30.1490.190">
    <property type="match status" value="1"/>
</dbReference>
<dbReference type="GO" id="GO:0005829">
    <property type="term" value="C:cytosol"/>
    <property type="evidence" value="ECO:0007669"/>
    <property type="project" value="TreeGrafter"/>
</dbReference>
<evidence type="ECO:0000256" key="4">
    <source>
        <dbReference type="ARBA" id="ARBA00020910"/>
    </source>
</evidence>
<organism evidence="15 16">
    <name type="scientific">Mariprofundus erugo</name>
    <dbReference type="NCBI Taxonomy" id="2528639"/>
    <lineage>
        <taxon>Bacteria</taxon>
        <taxon>Pseudomonadati</taxon>
        <taxon>Pseudomonadota</taxon>
        <taxon>Candidatius Mariprofundia</taxon>
        <taxon>Mariprofundales</taxon>
        <taxon>Mariprofundaceae</taxon>
        <taxon>Mariprofundus</taxon>
    </lineage>
</organism>
<dbReference type="GO" id="GO:1900376">
    <property type="term" value="P:regulation of secondary metabolite biosynthetic process"/>
    <property type="evidence" value="ECO:0007669"/>
    <property type="project" value="TreeGrafter"/>
</dbReference>
<comment type="subunit">
    <text evidence="3 14">Homodimer.</text>
</comment>
<evidence type="ECO:0000256" key="12">
    <source>
        <dbReference type="PIRSR" id="PIRSR602481-1"/>
    </source>
</evidence>
<dbReference type="InterPro" id="IPR036390">
    <property type="entry name" value="WH_DNA-bd_sf"/>
</dbReference>
<evidence type="ECO:0000256" key="13">
    <source>
        <dbReference type="PIRSR" id="PIRSR602481-2"/>
    </source>
</evidence>
<dbReference type="CDD" id="cd07153">
    <property type="entry name" value="Fur_like"/>
    <property type="match status" value="1"/>
</dbReference>
<evidence type="ECO:0000256" key="14">
    <source>
        <dbReference type="RuleBase" id="RU364037"/>
    </source>
</evidence>
<comment type="subcellular location">
    <subcellularLocation>
        <location evidence="1 14">Cytoplasm</location>
    </subcellularLocation>
</comment>
<feature type="binding site" evidence="13">
    <location>
        <position position="112"/>
    </location>
    <ligand>
        <name>Fe cation</name>
        <dbReference type="ChEBI" id="CHEBI:24875"/>
    </ligand>
</feature>
<evidence type="ECO:0000256" key="7">
    <source>
        <dbReference type="ARBA" id="ARBA00022723"/>
    </source>
</evidence>
<dbReference type="EMBL" id="VBRY01000001">
    <property type="protein sequence ID" value="TLS69141.1"/>
    <property type="molecule type" value="Genomic_DNA"/>
</dbReference>
<feature type="binding site" evidence="12">
    <location>
        <position position="83"/>
    </location>
    <ligand>
        <name>Zn(2+)</name>
        <dbReference type="ChEBI" id="CHEBI:29105"/>
    </ligand>
</feature>
<keyword evidence="8 12" id="KW-0862">Zinc</keyword>
<sequence>MVKLTSQRQALLDFINASNRHWDADELARALADAGTPMGIATVYRGLAALESAGLLDSIQLADKKRYERADKAHHDHMICTDCGAIEEFAHPTIESLQLSVAADRGFTVSGHQLVIFGLCRGCSNQGL</sequence>
<dbReference type="PANTHER" id="PTHR33202:SF2">
    <property type="entry name" value="FERRIC UPTAKE REGULATION PROTEIN"/>
    <property type="match status" value="1"/>
</dbReference>
<keyword evidence="10 14" id="KW-0238">DNA-binding</keyword>
<dbReference type="Gene3D" id="1.10.10.10">
    <property type="entry name" value="Winged helix-like DNA-binding domain superfamily/Winged helix DNA-binding domain"/>
    <property type="match status" value="1"/>
</dbReference>